<keyword evidence="2" id="KW-1185">Reference proteome</keyword>
<organism evidence="1 2">
    <name type="scientific">[Anoxybacillus] calidus</name>
    <dbReference type="NCBI Taxonomy" id="575178"/>
    <lineage>
        <taxon>Bacteria</taxon>
        <taxon>Bacillati</taxon>
        <taxon>Bacillota</taxon>
        <taxon>Bacilli</taxon>
        <taxon>Bacillales</taxon>
        <taxon>Anoxybacillaceae</taxon>
        <taxon>Paranoxybacillus</taxon>
    </lineage>
</organism>
<reference evidence="1 2" key="1">
    <citation type="submission" date="2020-07" db="EMBL/GenBank/DDBJ databases">
        <title>Genomic Encyclopedia of Type Strains, Phase IV (KMG-IV): sequencing the most valuable type-strain genomes for metagenomic binning, comparative biology and taxonomic classification.</title>
        <authorList>
            <person name="Goeker M."/>
        </authorList>
    </citation>
    <scope>NUCLEOTIDE SEQUENCE [LARGE SCALE GENOMIC DNA]</scope>
    <source>
        <strain evidence="1 2">DSM 25220</strain>
    </source>
</reference>
<evidence type="ECO:0000313" key="1">
    <source>
        <dbReference type="EMBL" id="MBA2870502.1"/>
    </source>
</evidence>
<dbReference type="Proteomes" id="UP000580891">
    <property type="component" value="Unassembled WGS sequence"/>
</dbReference>
<gene>
    <name evidence="1" type="ORF">HNQ85_000760</name>
</gene>
<proteinExistence type="predicted"/>
<accession>A0A7V9YXY6</accession>
<protein>
    <submittedName>
        <fullName evidence="1">Uncharacterized protein</fullName>
    </submittedName>
</protein>
<sequence>MMINDYIYKMIYDLEKKQDEYLYGYSVKSLKTASSSKSR</sequence>
<evidence type="ECO:0000313" key="2">
    <source>
        <dbReference type="Proteomes" id="UP000580891"/>
    </source>
</evidence>
<dbReference type="EMBL" id="JACDUU010000001">
    <property type="protein sequence ID" value="MBA2870502.1"/>
    <property type="molecule type" value="Genomic_DNA"/>
</dbReference>
<dbReference type="AlphaFoldDB" id="A0A7V9YXY6"/>
<name>A0A7V9YXY6_9BACL</name>
<comment type="caution">
    <text evidence="1">The sequence shown here is derived from an EMBL/GenBank/DDBJ whole genome shotgun (WGS) entry which is preliminary data.</text>
</comment>